<evidence type="ECO:0000313" key="11">
    <source>
        <dbReference type="EMBL" id="ACU90710.1"/>
    </source>
</evidence>
<keyword evidence="9" id="KW-0812">Transmembrane</keyword>
<dbReference type="KEGG" id="dba:Dbac_2633"/>
<evidence type="ECO:0000256" key="9">
    <source>
        <dbReference type="SAM" id="Phobius"/>
    </source>
</evidence>
<dbReference type="Gene3D" id="1.10.287.130">
    <property type="match status" value="1"/>
</dbReference>
<sequence>MTQPSEVKDHAPLTNKAKTSPRLMSGQLTVLSILVAMVPILCIATLGYVFYDTAFREKTHALLAQKAMSSVQSLDSFLEEKISNLRQETGAATIPELSDPGHLRARLHSLQNAYQGVFIGLDLVDASGTIIAGTTDDKSQTVPVEKSWFAQAISRPQFVSNLALRETSCFLAVRITSEQTAWLLRAHLDPDLIQEKIRLFHPGGPGGAFFLDRQGAYSAGSGAEPGSREAAHLLAQQFFPEGRPVVLEAKGANGQVSLYGCAPLRSTGNILAIHQPKAQLLRPLFKARLLALAIIIAGFAGIVVTALALARRTEQRLLKAEMELQQMQKHVMDAGKLAAIGELAAGVAHEINNPLAIMMENAGWIQDLLKSDDPHSEENTEEIFSSLQTITTQGHRCREITHKLLSFARKADSATKAVNINSLLDDIAGFARQKAKYRNVEIRLSLDPNAGEVDSSPAEIQQIILNLVNNAIDAIEHDDGMVQLRSFREHSFVRIDVEDNGQGIPADILPQIFEPFFTTKDAGKGTGLGLSICRDLLSKMGGSISVDSAPGQGCVFHVRLPASSPK</sequence>
<evidence type="ECO:0000313" key="12">
    <source>
        <dbReference type="Proteomes" id="UP000002216"/>
    </source>
</evidence>
<protein>
    <recommendedName>
        <fullName evidence="2">histidine kinase</fullName>
        <ecNumber evidence="2">2.7.13.3</ecNumber>
    </recommendedName>
</protein>
<dbReference type="SUPFAM" id="SSF47384">
    <property type="entry name" value="Homodimeric domain of signal transducing histidine kinase"/>
    <property type="match status" value="1"/>
</dbReference>
<evidence type="ECO:0000259" key="10">
    <source>
        <dbReference type="PROSITE" id="PS50109"/>
    </source>
</evidence>
<keyword evidence="7" id="KW-0067">ATP-binding</keyword>
<keyword evidence="5" id="KW-0547">Nucleotide-binding</keyword>
<keyword evidence="4 11" id="KW-0808">Transferase</keyword>
<keyword evidence="9" id="KW-0472">Membrane</keyword>
<keyword evidence="3" id="KW-0597">Phosphoprotein</keyword>
<dbReference type="SUPFAM" id="SSF55874">
    <property type="entry name" value="ATPase domain of HSP90 chaperone/DNA topoisomerase II/histidine kinase"/>
    <property type="match status" value="1"/>
</dbReference>
<feature type="transmembrane region" description="Helical" evidence="9">
    <location>
        <begin position="28"/>
        <end position="51"/>
    </location>
</feature>
<dbReference type="GO" id="GO:0000155">
    <property type="term" value="F:phosphorelay sensor kinase activity"/>
    <property type="evidence" value="ECO:0007669"/>
    <property type="project" value="InterPro"/>
</dbReference>
<keyword evidence="12" id="KW-1185">Reference proteome</keyword>
<dbReference type="AlphaFoldDB" id="C7LSW0"/>
<evidence type="ECO:0000256" key="8">
    <source>
        <dbReference type="ARBA" id="ARBA00023012"/>
    </source>
</evidence>
<feature type="transmembrane region" description="Helical" evidence="9">
    <location>
        <begin position="289"/>
        <end position="310"/>
    </location>
</feature>
<feature type="domain" description="Histidine kinase" evidence="10">
    <location>
        <begin position="346"/>
        <end position="564"/>
    </location>
</feature>
<dbReference type="InterPro" id="IPR003661">
    <property type="entry name" value="HisK_dim/P_dom"/>
</dbReference>
<keyword evidence="8" id="KW-0902">Two-component regulatory system</keyword>
<dbReference type="Gene3D" id="3.30.565.10">
    <property type="entry name" value="Histidine kinase-like ATPase, C-terminal domain"/>
    <property type="match status" value="1"/>
</dbReference>
<dbReference type="STRING" id="525897.Dbac_2633"/>
<dbReference type="GO" id="GO:0005524">
    <property type="term" value="F:ATP binding"/>
    <property type="evidence" value="ECO:0007669"/>
    <property type="project" value="UniProtKB-KW"/>
</dbReference>
<dbReference type="InterPro" id="IPR036890">
    <property type="entry name" value="HATPase_C_sf"/>
</dbReference>
<dbReference type="Pfam" id="PF00512">
    <property type="entry name" value="HisKA"/>
    <property type="match status" value="1"/>
</dbReference>
<evidence type="ECO:0000256" key="2">
    <source>
        <dbReference type="ARBA" id="ARBA00012438"/>
    </source>
</evidence>
<dbReference type="PROSITE" id="PS50109">
    <property type="entry name" value="HIS_KIN"/>
    <property type="match status" value="1"/>
</dbReference>
<evidence type="ECO:0000256" key="7">
    <source>
        <dbReference type="ARBA" id="ARBA00022840"/>
    </source>
</evidence>
<evidence type="ECO:0000256" key="6">
    <source>
        <dbReference type="ARBA" id="ARBA00022777"/>
    </source>
</evidence>
<comment type="catalytic activity">
    <reaction evidence="1">
        <text>ATP + protein L-histidine = ADP + protein N-phospho-L-histidine.</text>
        <dbReference type="EC" id="2.7.13.3"/>
    </reaction>
</comment>
<dbReference type="PANTHER" id="PTHR43065:SF10">
    <property type="entry name" value="PEROXIDE STRESS-ACTIVATED HISTIDINE KINASE MAK3"/>
    <property type="match status" value="1"/>
</dbReference>
<organism evidence="11 12">
    <name type="scientific">Desulfomicrobium baculatum (strain DSM 4028 / VKM B-1378 / X)</name>
    <name type="common">Desulfovibrio baculatus</name>
    <dbReference type="NCBI Taxonomy" id="525897"/>
    <lineage>
        <taxon>Bacteria</taxon>
        <taxon>Pseudomonadati</taxon>
        <taxon>Thermodesulfobacteriota</taxon>
        <taxon>Desulfovibrionia</taxon>
        <taxon>Desulfovibrionales</taxon>
        <taxon>Desulfomicrobiaceae</taxon>
        <taxon>Desulfomicrobium</taxon>
    </lineage>
</organism>
<dbReference type="EC" id="2.7.13.3" evidence="2"/>
<evidence type="ECO:0000256" key="4">
    <source>
        <dbReference type="ARBA" id="ARBA00022679"/>
    </source>
</evidence>
<proteinExistence type="predicted"/>
<gene>
    <name evidence="11" type="ordered locus">Dbac_2633</name>
</gene>
<reference evidence="11 12" key="1">
    <citation type="journal article" date="2009" name="Stand. Genomic Sci.">
        <title>Complete genome sequence of Desulfomicrobium baculatum type strain (X).</title>
        <authorList>
            <person name="Copeland A."/>
            <person name="Spring S."/>
            <person name="Goker M."/>
            <person name="Schneider S."/>
            <person name="Lapidus A."/>
            <person name="Del Rio T.G."/>
            <person name="Tice H."/>
            <person name="Cheng J.F."/>
            <person name="Chen F."/>
            <person name="Nolan M."/>
            <person name="Bruce D."/>
            <person name="Goodwin L."/>
            <person name="Pitluck S."/>
            <person name="Ivanova N."/>
            <person name="Mavrommatis K."/>
            <person name="Ovchinnikova G."/>
            <person name="Pati A."/>
            <person name="Chen A."/>
            <person name="Palaniappan K."/>
            <person name="Land M."/>
            <person name="Hauser L."/>
            <person name="Chang Y.J."/>
            <person name="Jeffries C.C."/>
            <person name="Meincke L."/>
            <person name="Sims D."/>
            <person name="Brettin T."/>
            <person name="Detter J.C."/>
            <person name="Han C."/>
            <person name="Chain P."/>
            <person name="Bristow J."/>
            <person name="Eisen J.A."/>
            <person name="Markowitz V."/>
            <person name="Hugenholtz P."/>
            <person name="Kyrpides N.C."/>
            <person name="Klenk H.P."/>
            <person name="Lucas S."/>
        </authorList>
    </citation>
    <scope>NUCLEOTIDE SEQUENCE [LARGE SCALE GENOMIC DNA]</scope>
    <source>
        <strain evidence="12">DSM 4028 / VKM B-1378 / X</strain>
    </source>
</reference>
<dbReference type="CDD" id="cd00082">
    <property type="entry name" value="HisKA"/>
    <property type="match status" value="1"/>
</dbReference>
<evidence type="ECO:0000256" key="5">
    <source>
        <dbReference type="ARBA" id="ARBA00022741"/>
    </source>
</evidence>
<dbReference type="InterPro" id="IPR003594">
    <property type="entry name" value="HATPase_dom"/>
</dbReference>
<dbReference type="SMART" id="SM00387">
    <property type="entry name" value="HATPase_c"/>
    <property type="match status" value="1"/>
</dbReference>
<dbReference type="Pfam" id="PF02518">
    <property type="entry name" value="HATPase_c"/>
    <property type="match status" value="1"/>
</dbReference>
<dbReference type="SMART" id="SM00388">
    <property type="entry name" value="HisKA"/>
    <property type="match status" value="1"/>
</dbReference>
<dbReference type="InterPro" id="IPR004358">
    <property type="entry name" value="Sig_transdc_His_kin-like_C"/>
</dbReference>
<dbReference type="Gene3D" id="3.30.450.20">
    <property type="entry name" value="PAS domain"/>
    <property type="match status" value="1"/>
</dbReference>
<dbReference type="EMBL" id="CP001629">
    <property type="protein sequence ID" value="ACU90710.1"/>
    <property type="molecule type" value="Genomic_DNA"/>
</dbReference>
<dbReference type="eggNOG" id="COG4191">
    <property type="taxonomic scope" value="Bacteria"/>
</dbReference>
<dbReference type="OrthoDB" id="9777714at2"/>
<evidence type="ECO:0000256" key="1">
    <source>
        <dbReference type="ARBA" id="ARBA00000085"/>
    </source>
</evidence>
<dbReference type="RefSeq" id="WP_015774799.1">
    <property type="nucleotide sequence ID" value="NC_013173.1"/>
</dbReference>
<dbReference type="Proteomes" id="UP000002216">
    <property type="component" value="Chromosome"/>
</dbReference>
<dbReference type="PANTHER" id="PTHR43065">
    <property type="entry name" value="SENSOR HISTIDINE KINASE"/>
    <property type="match status" value="1"/>
</dbReference>
<name>C7LSW0_DESBD</name>
<dbReference type="InterPro" id="IPR005467">
    <property type="entry name" value="His_kinase_dom"/>
</dbReference>
<keyword evidence="6 11" id="KW-0418">Kinase</keyword>
<keyword evidence="9" id="KW-1133">Transmembrane helix</keyword>
<accession>C7LSW0</accession>
<dbReference type="PRINTS" id="PR00344">
    <property type="entry name" value="BCTRLSENSOR"/>
</dbReference>
<evidence type="ECO:0000256" key="3">
    <source>
        <dbReference type="ARBA" id="ARBA00022553"/>
    </source>
</evidence>
<dbReference type="InterPro" id="IPR036097">
    <property type="entry name" value="HisK_dim/P_sf"/>
</dbReference>
<dbReference type="HOGENOM" id="CLU_023166_1_0_7"/>